<name>A0A6A4GU64_9AGAR</name>
<organism evidence="1 2">
    <name type="scientific">Gymnopus androsaceus JB14</name>
    <dbReference type="NCBI Taxonomy" id="1447944"/>
    <lineage>
        <taxon>Eukaryota</taxon>
        <taxon>Fungi</taxon>
        <taxon>Dikarya</taxon>
        <taxon>Basidiomycota</taxon>
        <taxon>Agaricomycotina</taxon>
        <taxon>Agaricomycetes</taxon>
        <taxon>Agaricomycetidae</taxon>
        <taxon>Agaricales</taxon>
        <taxon>Marasmiineae</taxon>
        <taxon>Omphalotaceae</taxon>
        <taxon>Gymnopus</taxon>
    </lineage>
</organism>
<accession>A0A6A4GU64</accession>
<proteinExistence type="predicted"/>
<gene>
    <name evidence="1" type="ORF">BT96DRAFT_1003664</name>
</gene>
<evidence type="ECO:0000313" key="2">
    <source>
        <dbReference type="Proteomes" id="UP000799118"/>
    </source>
</evidence>
<reference evidence="1" key="1">
    <citation type="journal article" date="2019" name="Environ. Microbiol.">
        <title>Fungal ecological strategies reflected in gene transcription - a case study of two litter decomposers.</title>
        <authorList>
            <person name="Barbi F."/>
            <person name="Kohler A."/>
            <person name="Barry K."/>
            <person name="Baskaran P."/>
            <person name="Daum C."/>
            <person name="Fauchery L."/>
            <person name="Ihrmark K."/>
            <person name="Kuo A."/>
            <person name="LaButti K."/>
            <person name="Lipzen A."/>
            <person name="Morin E."/>
            <person name="Grigoriev I.V."/>
            <person name="Henrissat B."/>
            <person name="Lindahl B."/>
            <person name="Martin F."/>
        </authorList>
    </citation>
    <scope>NUCLEOTIDE SEQUENCE</scope>
    <source>
        <strain evidence="1">JB14</strain>
    </source>
</reference>
<protein>
    <submittedName>
        <fullName evidence="1">Uncharacterized protein</fullName>
    </submittedName>
</protein>
<dbReference type="AlphaFoldDB" id="A0A6A4GU64"/>
<dbReference type="Proteomes" id="UP000799118">
    <property type="component" value="Unassembled WGS sequence"/>
</dbReference>
<keyword evidence="2" id="KW-1185">Reference proteome</keyword>
<evidence type="ECO:0000313" key="1">
    <source>
        <dbReference type="EMBL" id="KAE9388986.1"/>
    </source>
</evidence>
<sequence length="188" mass="20848">MESVNTFHCPVSGCSQSYISYLALQKHLIDSFDFHAHIFAASETSVTSLPFDNDALLSADLNGDCDEGRSMSPREPEAEMKQIDIQKRGLIPNATFIDGVDEYLLLDQSLASDRAELLPKMYQQGEACEPRQPQTQQLLRYTFLNELDALLADVRPGLGIMTADCPEVAEAPGSMPRQSALCPRCTRY</sequence>
<dbReference type="EMBL" id="ML769716">
    <property type="protein sequence ID" value="KAE9388986.1"/>
    <property type="molecule type" value="Genomic_DNA"/>
</dbReference>